<dbReference type="Proteomes" id="UP000256941">
    <property type="component" value="Unassembled WGS sequence"/>
</dbReference>
<comment type="caution">
    <text evidence="1">The sequence shown here is derived from an EMBL/GenBank/DDBJ whole genome shotgun (WGS) entry which is preliminary data.</text>
</comment>
<dbReference type="RefSeq" id="WP_116222306.1">
    <property type="nucleotide sequence ID" value="NZ_CP038197.1"/>
</dbReference>
<dbReference type="AlphaFoldDB" id="A0A3D9XMT9"/>
<evidence type="ECO:0000313" key="2">
    <source>
        <dbReference type="Proteomes" id="UP000256941"/>
    </source>
</evidence>
<sequence length="70" mass="7530">MTLTASVRVEDGHAVIRIPLAEVHGLRVALAECPCRAPKSFETQGIRQRLATALGRLQAAADSPSTHRRA</sequence>
<protein>
    <submittedName>
        <fullName evidence="1">Uncharacterized protein</fullName>
    </submittedName>
</protein>
<reference evidence="1 2" key="1">
    <citation type="submission" date="2018-08" db="EMBL/GenBank/DDBJ databases">
        <title>Genomic Encyclopedia of Archaeal and Bacterial Type Strains, Phase II (KMG-II): from individual species to whole genera.</title>
        <authorList>
            <person name="Goeker M."/>
        </authorList>
    </citation>
    <scope>NUCLEOTIDE SEQUENCE [LARGE SCALE GENOMIC DNA]</scope>
    <source>
        <strain evidence="1 2">DSM 17099</strain>
    </source>
</reference>
<organism evidence="1 2">
    <name type="scientific">Paracoccus versutus</name>
    <name type="common">Thiobacillus versutus</name>
    <dbReference type="NCBI Taxonomy" id="34007"/>
    <lineage>
        <taxon>Bacteria</taxon>
        <taxon>Pseudomonadati</taxon>
        <taxon>Pseudomonadota</taxon>
        <taxon>Alphaproteobacteria</taxon>
        <taxon>Rhodobacterales</taxon>
        <taxon>Paracoccaceae</taxon>
        <taxon>Paracoccus</taxon>
    </lineage>
</organism>
<gene>
    <name evidence="1" type="ORF">BDD41_3115</name>
</gene>
<accession>A0A3D9XMT9</accession>
<dbReference type="EMBL" id="QTUJ01000002">
    <property type="protein sequence ID" value="REF70383.1"/>
    <property type="molecule type" value="Genomic_DNA"/>
</dbReference>
<evidence type="ECO:0000313" key="1">
    <source>
        <dbReference type="EMBL" id="REF70383.1"/>
    </source>
</evidence>
<name>A0A3D9XMT9_PARVE</name>
<proteinExistence type="predicted"/>